<dbReference type="PANTHER" id="PTHR24070">
    <property type="entry name" value="RAS, DI-RAS, AND RHEB FAMILY MEMBERS OF SMALL GTPASE SUPERFAMILY"/>
    <property type="match status" value="1"/>
</dbReference>
<proteinExistence type="predicted"/>
<dbReference type="GO" id="GO:0007165">
    <property type="term" value="P:signal transduction"/>
    <property type="evidence" value="ECO:0007669"/>
    <property type="project" value="InterPro"/>
</dbReference>
<evidence type="ECO:0000313" key="4">
    <source>
        <dbReference type="Proteomes" id="UP000314985"/>
    </source>
</evidence>
<sequence>QEKKIVKRAGNIGFEWTTMQLFQNHFLQIYSPELLKEFRKHVTLRNSTRLVLVIDYAGTEVYCQMREQYKKMSKGSECLFSLNNVKYYQEINHYRKRIPSLKNSTKVSTVLEGKSHLFPTRTIDTLQSHLLGRSHGIRLLKISAKFRKIIESAFWTLVTTVKQLNVEKIGRKKKTSGKVSVQKCIFL</sequence>
<organism evidence="3 4">
    <name type="scientific">Sus scrofa</name>
    <name type="common">Pig</name>
    <dbReference type="NCBI Taxonomy" id="9823"/>
    <lineage>
        <taxon>Eukaryota</taxon>
        <taxon>Metazoa</taxon>
        <taxon>Chordata</taxon>
        <taxon>Craniata</taxon>
        <taxon>Vertebrata</taxon>
        <taxon>Euteleostomi</taxon>
        <taxon>Mammalia</taxon>
        <taxon>Eutheria</taxon>
        <taxon>Laurasiatheria</taxon>
        <taxon>Artiodactyla</taxon>
        <taxon>Suina</taxon>
        <taxon>Suidae</taxon>
        <taxon>Sus</taxon>
    </lineage>
</organism>
<dbReference type="AlphaFoldDB" id="A0A4X1VD92"/>
<dbReference type="SUPFAM" id="SSF52540">
    <property type="entry name" value="P-loop containing nucleoside triphosphate hydrolases"/>
    <property type="match status" value="1"/>
</dbReference>
<dbReference type="Ensembl" id="ENSSSCT00070048783.1">
    <property type="protein sequence ID" value="ENSSSCP00070041191.1"/>
    <property type="gene ID" value="ENSSSCG00070024426.1"/>
</dbReference>
<evidence type="ECO:0000313" key="3">
    <source>
        <dbReference type="Ensembl" id="ENSSSCP00070041191.1"/>
    </source>
</evidence>
<dbReference type="GO" id="GO:0005525">
    <property type="term" value="F:GTP binding"/>
    <property type="evidence" value="ECO:0007669"/>
    <property type="project" value="UniProtKB-KW"/>
</dbReference>
<dbReference type="Gene3D" id="3.40.50.300">
    <property type="entry name" value="P-loop containing nucleotide triphosphate hydrolases"/>
    <property type="match status" value="1"/>
</dbReference>
<dbReference type="InterPro" id="IPR027417">
    <property type="entry name" value="P-loop_NTPase"/>
</dbReference>
<keyword evidence="2" id="KW-0342">GTP-binding</keyword>
<evidence type="ECO:0000256" key="2">
    <source>
        <dbReference type="ARBA" id="ARBA00023134"/>
    </source>
</evidence>
<dbReference type="GO" id="GO:0016020">
    <property type="term" value="C:membrane"/>
    <property type="evidence" value="ECO:0007669"/>
    <property type="project" value="InterPro"/>
</dbReference>
<dbReference type="InterPro" id="IPR020849">
    <property type="entry name" value="Small_GTPase_Ras-type"/>
</dbReference>
<dbReference type="Pfam" id="PF00071">
    <property type="entry name" value="Ras"/>
    <property type="match status" value="1"/>
</dbReference>
<protein>
    <submittedName>
        <fullName evidence="3">Uncharacterized protein</fullName>
    </submittedName>
</protein>
<dbReference type="PROSITE" id="PS51421">
    <property type="entry name" value="RAS"/>
    <property type="match status" value="1"/>
</dbReference>
<name>A0A4X1VD92_PIG</name>
<keyword evidence="1" id="KW-0547">Nucleotide-binding</keyword>
<dbReference type="InterPro" id="IPR001806">
    <property type="entry name" value="Small_GTPase"/>
</dbReference>
<reference evidence="3 4" key="1">
    <citation type="submission" date="2017-08" db="EMBL/GenBank/DDBJ databases">
        <title>USMARCv1.0.</title>
        <authorList>
            <person name="Hannum G.I."/>
            <person name="Koren S."/>
            <person name="Schroeder S.G."/>
            <person name="Chin S.C."/>
            <person name="Nonneman D.J."/>
            <person name="Becker S.A."/>
            <person name="Rosen B.D."/>
            <person name="Bickhart D.M."/>
            <person name="Putnam N.H."/>
            <person name="Green R.E."/>
            <person name="Tuggle C.K."/>
            <person name="Liu H."/>
            <person name="Rohrer G.A."/>
            <person name="Warr A."/>
            <person name="Hall R."/>
            <person name="Kim K."/>
            <person name="Hume D.A."/>
            <person name="Talbot R."/>
            <person name="Chow W."/>
            <person name="Howe K."/>
            <person name="Schwartz A.S."/>
            <person name="Watson M."/>
            <person name="Archibald A.L."/>
            <person name="Phillippy A.M."/>
            <person name="Smith T.P.L."/>
        </authorList>
    </citation>
    <scope>NUCLEOTIDE SEQUENCE [LARGE SCALE GENOMIC DNA]</scope>
</reference>
<dbReference type="SMART" id="SM00173">
    <property type="entry name" value="RAS"/>
    <property type="match status" value="1"/>
</dbReference>
<reference evidence="3" key="2">
    <citation type="submission" date="2025-08" db="UniProtKB">
        <authorList>
            <consortium name="Ensembl"/>
        </authorList>
    </citation>
    <scope>IDENTIFICATION</scope>
</reference>
<evidence type="ECO:0000256" key="1">
    <source>
        <dbReference type="ARBA" id="ARBA00022741"/>
    </source>
</evidence>
<dbReference type="GO" id="GO:0003924">
    <property type="term" value="F:GTPase activity"/>
    <property type="evidence" value="ECO:0007669"/>
    <property type="project" value="InterPro"/>
</dbReference>
<dbReference type="Proteomes" id="UP000314985">
    <property type="component" value="Chromosome 5"/>
</dbReference>
<accession>A0A4X1VD92</accession>